<name>A0A7E4USF2_PANRE</name>
<evidence type="ECO:0000313" key="3">
    <source>
        <dbReference type="WBParaSite" id="Pan_g11850.t1"/>
    </source>
</evidence>
<evidence type="ECO:0000256" key="1">
    <source>
        <dbReference type="SAM" id="SignalP"/>
    </source>
</evidence>
<protein>
    <submittedName>
        <fullName evidence="3">Liver-expressed antimicrobial peptide 2</fullName>
    </submittedName>
</protein>
<sequence length="84" mass="9897">MRPVYLIVLFLLGNLLQLYANPEVNVKELVTSPVVQSVLPFHARGEKTSMMAKRPKQCPKWCRIRRCPKKCRKYVCNTYFCMYV</sequence>
<evidence type="ECO:0000313" key="2">
    <source>
        <dbReference type="Proteomes" id="UP000492821"/>
    </source>
</evidence>
<reference evidence="3" key="2">
    <citation type="submission" date="2020-10" db="UniProtKB">
        <authorList>
            <consortium name="WormBaseParasite"/>
        </authorList>
    </citation>
    <scope>IDENTIFICATION</scope>
</reference>
<accession>A0A7E4USF2</accession>
<feature type="chain" id="PRO_5028975083" evidence="1">
    <location>
        <begin position="21"/>
        <end position="84"/>
    </location>
</feature>
<feature type="signal peptide" evidence="1">
    <location>
        <begin position="1"/>
        <end position="20"/>
    </location>
</feature>
<reference evidence="2" key="1">
    <citation type="journal article" date="2013" name="Genetics">
        <title>The draft genome and transcriptome of Panagrellus redivivus are shaped by the harsh demands of a free-living lifestyle.</title>
        <authorList>
            <person name="Srinivasan J."/>
            <person name="Dillman A.R."/>
            <person name="Macchietto M.G."/>
            <person name="Heikkinen L."/>
            <person name="Lakso M."/>
            <person name="Fracchia K.M."/>
            <person name="Antoshechkin I."/>
            <person name="Mortazavi A."/>
            <person name="Wong G."/>
            <person name="Sternberg P.W."/>
        </authorList>
    </citation>
    <scope>NUCLEOTIDE SEQUENCE [LARGE SCALE GENOMIC DNA]</scope>
    <source>
        <strain evidence="2">MT8872</strain>
    </source>
</reference>
<keyword evidence="2" id="KW-1185">Reference proteome</keyword>
<dbReference type="AlphaFoldDB" id="A0A7E4USF2"/>
<organism evidence="2 3">
    <name type="scientific">Panagrellus redivivus</name>
    <name type="common">Microworm</name>
    <dbReference type="NCBI Taxonomy" id="6233"/>
    <lineage>
        <taxon>Eukaryota</taxon>
        <taxon>Metazoa</taxon>
        <taxon>Ecdysozoa</taxon>
        <taxon>Nematoda</taxon>
        <taxon>Chromadorea</taxon>
        <taxon>Rhabditida</taxon>
        <taxon>Tylenchina</taxon>
        <taxon>Panagrolaimomorpha</taxon>
        <taxon>Panagrolaimoidea</taxon>
        <taxon>Panagrolaimidae</taxon>
        <taxon>Panagrellus</taxon>
    </lineage>
</organism>
<proteinExistence type="predicted"/>
<keyword evidence="1" id="KW-0732">Signal</keyword>
<dbReference type="WBParaSite" id="Pan_g11850.t1">
    <property type="protein sequence ID" value="Pan_g11850.t1"/>
    <property type="gene ID" value="Pan_g11850"/>
</dbReference>
<dbReference type="Proteomes" id="UP000492821">
    <property type="component" value="Unassembled WGS sequence"/>
</dbReference>